<proteinExistence type="predicted"/>
<accession>A0ACB9J3L5</accession>
<sequence length="110" mass="13115">MEFDDLFDETDEEENDEEEVDGEEEEKKNKDEVDPKALRRTNLVSDNDDDNDKPLAEYIKHGSDDKIEYETAEGKKVEADFFLDRSKWFRPLNRHPNSSIKPKDKKERRH</sequence>
<keyword evidence="2" id="KW-1185">Reference proteome</keyword>
<evidence type="ECO:0000313" key="1">
    <source>
        <dbReference type="EMBL" id="KAI3814306.1"/>
    </source>
</evidence>
<protein>
    <submittedName>
        <fullName evidence="1">Uncharacterized protein</fullName>
    </submittedName>
</protein>
<evidence type="ECO:0000313" key="2">
    <source>
        <dbReference type="Proteomes" id="UP001056120"/>
    </source>
</evidence>
<reference evidence="2" key="1">
    <citation type="journal article" date="2022" name="Mol. Ecol. Resour.">
        <title>The genomes of chicory, endive, great burdock and yacon provide insights into Asteraceae palaeo-polyploidization history and plant inulin production.</title>
        <authorList>
            <person name="Fan W."/>
            <person name="Wang S."/>
            <person name="Wang H."/>
            <person name="Wang A."/>
            <person name="Jiang F."/>
            <person name="Liu H."/>
            <person name="Zhao H."/>
            <person name="Xu D."/>
            <person name="Zhang Y."/>
        </authorList>
    </citation>
    <scope>NUCLEOTIDE SEQUENCE [LARGE SCALE GENOMIC DNA]</scope>
    <source>
        <strain evidence="2">cv. Yunnan</strain>
    </source>
</reference>
<dbReference type="Proteomes" id="UP001056120">
    <property type="component" value="Linkage Group LG06"/>
</dbReference>
<gene>
    <name evidence="1" type="ORF">L1987_19057</name>
</gene>
<name>A0ACB9J3L5_9ASTR</name>
<dbReference type="EMBL" id="CM042023">
    <property type="protein sequence ID" value="KAI3814306.1"/>
    <property type="molecule type" value="Genomic_DNA"/>
</dbReference>
<comment type="caution">
    <text evidence="1">The sequence shown here is derived from an EMBL/GenBank/DDBJ whole genome shotgun (WGS) entry which is preliminary data.</text>
</comment>
<organism evidence="1 2">
    <name type="scientific">Smallanthus sonchifolius</name>
    <dbReference type="NCBI Taxonomy" id="185202"/>
    <lineage>
        <taxon>Eukaryota</taxon>
        <taxon>Viridiplantae</taxon>
        <taxon>Streptophyta</taxon>
        <taxon>Embryophyta</taxon>
        <taxon>Tracheophyta</taxon>
        <taxon>Spermatophyta</taxon>
        <taxon>Magnoliopsida</taxon>
        <taxon>eudicotyledons</taxon>
        <taxon>Gunneridae</taxon>
        <taxon>Pentapetalae</taxon>
        <taxon>asterids</taxon>
        <taxon>campanulids</taxon>
        <taxon>Asterales</taxon>
        <taxon>Asteraceae</taxon>
        <taxon>Asteroideae</taxon>
        <taxon>Heliantheae alliance</taxon>
        <taxon>Millerieae</taxon>
        <taxon>Smallanthus</taxon>
    </lineage>
</organism>
<reference evidence="1 2" key="2">
    <citation type="journal article" date="2022" name="Mol. Ecol. Resour.">
        <title>The genomes of chicory, endive, great burdock and yacon provide insights into Asteraceae paleo-polyploidization history and plant inulin production.</title>
        <authorList>
            <person name="Fan W."/>
            <person name="Wang S."/>
            <person name="Wang H."/>
            <person name="Wang A."/>
            <person name="Jiang F."/>
            <person name="Liu H."/>
            <person name="Zhao H."/>
            <person name="Xu D."/>
            <person name="Zhang Y."/>
        </authorList>
    </citation>
    <scope>NUCLEOTIDE SEQUENCE [LARGE SCALE GENOMIC DNA]</scope>
    <source>
        <strain evidence="2">cv. Yunnan</strain>
        <tissue evidence="1">Leaves</tissue>
    </source>
</reference>